<comment type="caution">
    <text evidence="2">The sequence shown here is derived from an EMBL/GenBank/DDBJ whole genome shotgun (WGS) entry which is preliminary data.</text>
</comment>
<dbReference type="Proteomes" id="UP001596274">
    <property type="component" value="Unassembled WGS sequence"/>
</dbReference>
<evidence type="ECO:0000313" key="2">
    <source>
        <dbReference type="EMBL" id="MFC6771282.1"/>
    </source>
</evidence>
<dbReference type="AlphaFoldDB" id="A0ABD5T629"/>
<sequence length="307" mass="35350">MVGWLIDYWHQLPSAFIWPFLATLAASIAILVIKITFKIFPDMGILANKKIGTSSAIHAQQLNSLVDLWKNSDSTIISNCHISLEYDKKRNQDYPFPVDSGIVEDTTKMYIDLIKNHLFLEDECQTVIDSNRSWRQKRQEFIDDFDLRDYETGNRPTAHKSMKEGPIANVVFDLVTLNRNLRNSSIDPNSILKKEENDYTQFIADLESYGCGHYYIGFESPENNAVRNAYSILLEDAVQNNLGDKRIVSAEQDLQKARSANETIKETIDDIGDQDFSENCPYNTPSKKLWKWMKDTYEANRVKLDND</sequence>
<keyword evidence="3" id="KW-1185">Reference proteome</keyword>
<keyword evidence="1" id="KW-0472">Membrane</keyword>
<protein>
    <submittedName>
        <fullName evidence="2">Uncharacterized protein</fullName>
    </submittedName>
</protein>
<name>A0ABD5T629_9EURY</name>
<keyword evidence="1" id="KW-0812">Transmembrane</keyword>
<evidence type="ECO:0000256" key="1">
    <source>
        <dbReference type="SAM" id="Phobius"/>
    </source>
</evidence>
<dbReference type="EMBL" id="JBHSWT010000321">
    <property type="protein sequence ID" value="MFC6771282.1"/>
    <property type="molecule type" value="Genomic_DNA"/>
</dbReference>
<organism evidence="2 3">
    <name type="scientific">Halorubrum pallidum</name>
    <dbReference type="NCBI Taxonomy" id="1526114"/>
    <lineage>
        <taxon>Archaea</taxon>
        <taxon>Methanobacteriati</taxon>
        <taxon>Methanobacteriota</taxon>
        <taxon>Stenosarchaea group</taxon>
        <taxon>Halobacteria</taxon>
        <taxon>Halobacteriales</taxon>
        <taxon>Haloferacaceae</taxon>
        <taxon>Halorubrum</taxon>
    </lineage>
</organism>
<keyword evidence="1" id="KW-1133">Transmembrane helix</keyword>
<evidence type="ECO:0000313" key="3">
    <source>
        <dbReference type="Proteomes" id="UP001596274"/>
    </source>
</evidence>
<reference evidence="2 3" key="1">
    <citation type="journal article" date="2019" name="Int. J. Syst. Evol. Microbiol.">
        <title>The Global Catalogue of Microorganisms (GCM) 10K type strain sequencing project: providing services to taxonomists for standard genome sequencing and annotation.</title>
        <authorList>
            <consortium name="The Broad Institute Genomics Platform"/>
            <consortium name="The Broad Institute Genome Sequencing Center for Infectious Disease"/>
            <person name="Wu L."/>
            <person name="Ma J."/>
        </authorList>
    </citation>
    <scope>NUCLEOTIDE SEQUENCE [LARGE SCALE GENOMIC DNA]</scope>
    <source>
        <strain evidence="2 3">PJ61</strain>
    </source>
</reference>
<gene>
    <name evidence="2" type="ORF">ACFQDD_07110</name>
</gene>
<feature type="transmembrane region" description="Helical" evidence="1">
    <location>
        <begin position="15"/>
        <end position="33"/>
    </location>
</feature>
<accession>A0ABD5T629</accession>
<proteinExistence type="predicted"/>